<sequence length="112" mass="13199">MLSGGVKFCLLESPLSPRELETTRIADSYRRRISRRKTSSLRIGLTKPAPTGTIRRRNARRYKPLKECQRGCFYLNEYLSLALQQYYRYSRFCVRFSSERQWAHGVIRKSCG</sequence>
<evidence type="ECO:0000313" key="3">
    <source>
        <dbReference type="Proteomes" id="UP000030764"/>
    </source>
</evidence>
<organism evidence="2">
    <name type="scientific">Trichuris suis</name>
    <name type="common">pig whipworm</name>
    <dbReference type="NCBI Taxonomy" id="68888"/>
    <lineage>
        <taxon>Eukaryota</taxon>
        <taxon>Metazoa</taxon>
        <taxon>Ecdysozoa</taxon>
        <taxon>Nematoda</taxon>
        <taxon>Enoplea</taxon>
        <taxon>Dorylaimia</taxon>
        <taxon>Trichinellida</taxon>
        <taxon>Trichuridae</taxon>
        <taxon>Trichuris</taxon>
    </lineage>
</organism>
<protein>
    <submittedName>
        <fullName evidence="2">Uncharacterized protein</fullName>
    </submittedName>
</protein>
<keyword evidence="3" id="KW-1185">Reference proteome</keyword>
<evidence type="ECO:0000313" key="2">
    <source>
        <dbReference type="EMBL" id="KFD69892.1"/>
    </source>
</evidence>
<dbReference type="Proteomes" id="UP000030764">
    <property type="component" value="Unassembled WGS sequence"/>
</dbReference>
<gene>
    <name evidence="1" type="ORF">M513_06094</name>
    <name evidence="2" type="ORF">M514_06094</name>
</gene>
<proteinExistence type="predicted"/>
<reference evidence="2 3" key="1">
    <citation type="journal article" date="2014" name="Nat. Genet.">
        <title>Genome and transcriptome of the porcine whipworm Trichuris suis.</title>
        <authorList>
            <person name="Jex A.R."/>
            <person name="Nejsum P."/>
            <person name="Schwarz E.M."/>
            <person name="Hu L."/>
            <person name="Young N.D."/>
            <person name="Hall R.S."/>
            <person name="Korhonen P.K."/>
            <person name="Liao S."/>
            <person name="Thamsborg S."/>
            <person name="Xia J."/>
            <person name="Xu P."/>
            <person name="Wang S."/>
            <person name="Scheerlinck J.P."/>
            <person name="Hofmann A."/>
            <person name="Sternberg P.W."/>
            <person name="Wang J."/>
            <person name="Gasser R.B."/>
        </authorList>
    </citation>
    <scope>NUCLEOTIDE SEQUENCE [LARGE SCALE GENOMIC DNA]</scope>
    <source>
        <strain evidence="2">DCEP-RM93F</strain>
        <strain evidence="1">DCEP-RM93M</strain>
    </source>
</reference>
<dbReference type="AlphaFoldDB" id="A0A085NK96"/>
<dbReference type="Proteomes" id="UP000030758">
    <property type="component" value="Unassembled WGS sequence"/>
</dbReference>
<name>A0A085NK96_9BILA</name>
<accession>A0A085NK96</accession>
<dbReference type="EMBL" id="KL367492">
    <property type="protein sequence ID" value="KFD69892.1"/>
    <property type="molecule type" value="Genomic_DNA"/>
</dbReference>
<evidence type="ECO:0000313" key="1">
    <source>
        <dbReference type="EMBL" id="KFD52978.1"/>
    </source>
</evidence>
<dbReference type="EMBL" id="KL363221">
    <property type="protein sequence ID" value="KFD52978.1"/>
    <property type="molecule type" value="Genomic_DNA"/>
</dbReference>